<organism evidence="3 4">
    <name type="scientific">Glycomyces luteolus</name>
    <dbReference type="NCBI Taxonomy" id="2670330"/>
    <lineage>
        <taxon>Bacteria</taxon>
        <taxon>Bacillati</taxon>
        <taxon>Actinomycetota</taxon>
        <taxon>Actinomycetes</taxon>
        <taxon>Glycomycetales</taxon>
        <taxon>Glycomycetaceae</taxon>
        <taxon>Glycomyces</taxon>
    </lineage>
</organism>
<feature type="compositionally biased region" description="Polar residues" evidence="1">
    <location>
        <begin position="47"/>
        <end position="63"/>
    </location>
</feature>
<dbReference type="Proteomes" id="UP001146067">
    <property type="component" value="Unassembled WGS sequence"/>
</dbReference>
<reference evidence="3" key="1">
    <citation type="submission" date="2022-12" db="EMBL/GenBank/DDBJ databases">
        <title>Gycomyces niveus sp.nov.,a novel actinomycete isolated from soil in Shouguan.</title>
        <authorList>
            <person name="Yang X."/>
        </authorList>
    </citation>
    <scope>NUCLEOTIDE SEQUENCE</scope>
    <source>
        <strain evidence="3">NEAU-A15</strain>
    </source>
</reference>
<name>A0A9X3PDA7_9ACTN</name>
<proteinExistence type="predicted"/>
<evidence type="ECO:0000313" key="4">
    <source>
        <dbReference type="Proteomes" id="UP001146067"/>
    </source>
</evidence>
<keyword evidence="4" id="KW-1185">Reference proteome</keyword>
<feature type="transmembrane region" description="Helical" evidence="2">
    <location>
        <begin position="12"/>
        <end position="35"/>
    </location>
</feature>
<evidence type="ECO:0000313" key="3">
    <source>
        <dbReference type="EMBL" id="MDA1363108.1"/>
    </source>
</evidence>
<gene>
    <name evidence="3" type="ORF">O1R50_26075</name>
</gene>
<dbReference type="RefSeq" id="WP_270113194.1">
    <property type="nucleotide sequence ID" value="NZ_JAPZVP010000041.1"/>
</dbReference>
<protein>
    <submittedName>
        <fullName evidence="3">Uncharacterized protein</fullName>
    </submittedName>
</protein>
<evidence type="ECO:0000256" key="1">
    <source>
        <dbReference type="SAM" id="MobiDB-lite"/>
    </source>
</evidence>
<keyword evidence="2" id="KW-1133">Transmembrane helix</keyword>
<keyword evidence="2" id="KW-0472">Membrane</keyword>
<accession>A0A9X3PDA7</accession>
<dbReference type="EMBL" id="JAPZVP010000041">
    <property type="protein sequence ID" value="MDA1363108.1"/>
    <property type="molecule type" value="Genomic_DNA"/>
</dbReference>
<sequence>MTRRQRRFARTALAGVLRSAVAIGVLLVISGTHMARRTNTDTNDTDSASPSRNRNTDAPNTRAQRAKDLDTLTGRARPKIGAPTPPKGRYPRKNTRRTDDGETIVADRDRDLPVDWTKGFTENLDAPKQNDDGSWTINLRMHDGWNQEHFDAKAQHLDGLAANDKLELKTGDGEERGGAVDSWRSAKEREIFYSSENQAEYDARIADLDNTQIDHAHELQLGGEDNHDNMWAIDSATNHGMGGQINSQLTSVTNQLKAMGYSDAEITGTLIRINVVPGTYTP</sequence>
<feature type="region of interest" description="Disordered" evidence="1">
    <location>
        <begin position="37"/>
        <end position="103"/>
    </location>
</feature>
<comment type="caution">
    <text evidence="3">The sequence shown here is derived from an EMBL/GenBank/DDBJ whole genome shotgun (WGS) entry which is preliminary data.</text>
</comment>
<keyword evidence="2" id="KW-0812">Transmembrane</keyword>
<dbReference type="AlphaFoldDB" id="A0A9X3PDA7"/>
<evidence type="ECO:0000256" key="2">
    <source>
        <dbReference type="SAM" id="Phobius"/>
    </source>
</evidence>